<evidence type="ECO:0000256" key="1">
    <source>
        <dbReference type="SAM" id="MobiDB-lite"/>
    </source>
</evidence>
<organism evidence="2 3">
    <name type="scientific">Ricinus communis</name>
    <name type="common">Castor bean</name>
    <dbReference type="NCBI Taxonomy" id="3988"/>
    <lineage>
        <taxon>Eukaryota</taxon>
        <taxon>Viridiplantae</taxon>
        <taxon>Streptophyta</taxon>
        <taxon>Embryophyta</taxon>
        <taxon>Tracheophyta</taxon>
        <taxon>Spermatophyta</taxon>
        <taxon>Magnoliopsida</taxon>
        <taxon>eudicotyledons</taxon>
        <taxon>Gunneridae</taxon>
        <taxon>Pentapetalae</taxon>
        <taxon>rosids</taxon>
        <taxon>fabids</taxon>
        <taxon>Malpighiales</taxon>
        <taxon>Euphorbiaceae</taxon>
        <taxon>Acalyphoideae</taxon>
        <taxon>Acalypheae</taxon>
        <taxon>Ricinus</taxon>
    </lineage>
</organism>
<dbReference type="Proteomes" id="UP000008311">
    <property type="component" value="Unassembled WGS sequence"/>
</dbReference>
<sequence>MTKKKKGKRNRSSMEEDKEKYLNEKVALSINNILDNFEGAPFALSTYPLPNNTTATDNTTLMLKQAEEDMATNYDDEEGGRGGGGEGRGGEEEETKLPTRFYYGIWEK</sequence>
<dbReference type="InParanoid" id="B9SKQ9"/>
<dbReference type="AlphaFoldDB" id="B9SKQ9"/>
<protein>
    <submittedName>
        <fullName evidence="2">Uncharacterized protein</fullName>
    </submittedName>
</protein>
<feature type="region of interest" description="Disordered" evidence="1">
    <location>
        <begin position="71"/>
        <end position="97"/>
    </location>
</feature>
<evidence type="ECO:0000313" key="3">
    <source>
        <dbReference type="Proteomes" id="UP000008311"/>
    </source>
</evidence>
<name>B9SKQ9_RICCO</name>
<gene>
    <name evidence="2" type="ORF">RCOM_1603170</name>
</gene>
<evidence type="ECO:0000313" key="2">
    <source>
        <dbReference type="EMBL" id="EEF35790.1"/>
    </source>
</evidence>
<reference evidence="3" key="1">
    <citation type="journal article" date="2010" name="Nat. Biotechnol.">
        <title>Draft genome sequence of the oilseed species Ricinus communis.</title>
        <authorList>
            <person name="Chan A.P."/>
            <person name="Crabtree J."/>
            <person name="Zhao Q."/>
            <person name="Lorenzi H."/>
            <person name="Orvis J."/>
            <person name="Puiu D."/>
            <person name="Melake-Berhan A."/>
            <person name="Jones K.M."/>
            <person name="Redman J."/>
            <person name="Chen G."/>
            <person name="Cahoon E.B."/>
            <person name="Gedil M."/>
            <person name="Stanke M."/>
            <person name="Haas B.J."/>
            <person name="Wortman J.R."/>
            <person name="Fraser-Liggett C.M."/>
            <person name="Ravel J."/>
            <person name="Rabinowicz P.D."/>
        </authorList>
    </citation>
    <scope>NUCLEOTIDE SEQUENCE [LARGE SCALE GENOMIC DNA]</scope>
    <source>
        <strain evidence="3">cv. Hale</strain>
    </source>
</reference>
<accession>B9SKQ9</accession>
<proteinExistence type="predicted"/>
<dbReference type="EMBL" id="EQ974004">
    <property type="protein sequence ID" value="EEF35790.1"/>
    <property type="molecule type" value="Genomic_DNA"/>
</dbReference>
<keyword evidence="3" id="KW-1185">Reference proteome</keyword>